<dbReference type="GO" id="GO:0004169">
    <property type="term" value="F:dolichyl-phosphate-mannose-protein mannosyltransferase activity"/>
    <property type="evidence" value="ECO:0007669"/>
    <property type="project" value="UniProtKB-UniRule"/>
</dbReference>
<sequence>MDSLFQANLEGANLKSQPLDVAYGSRITLKSAIQGVGLLHSHKDTYPDGSRQQQVTGYTHKDSNNDWIIKKVHGQTYGNTTETVELVKDGDVVRLVHAGTMRNLHSHAVHAHLSKREWEVSGYGVDSNYPDANDHWRVEVVEELSRGNPEHHLRTLTTQFRLRHLQQNCMLRVTGKSLPQWAWRQAEIVCDRQGKQDDNTLWNIESHVNPLLPLADPKDLKSPFLRSFVRLNMAMARTNNALVPDRDKIDVLTSSPYDWPILRLGLRICGWGDSDVKFWLIGNPV</sequence>
<keyword evidence="17" id="KW-1185">Reference proteome</keyword>
<evidence type="ECO:0000256" key="4">
    <source>
        <dbReference type="ARBA" id="ARBA00012839"/>
    </source>
</evidence>
<feature type="domain" description="MIR" evidence="15">
    <location>
        <begin position="150"/>
        <end position="207"/>
    </location>
</feature>
<reference evidence="16" key="1">
    <citation type="submission" date="2022-07" db="EMBL/GenBank/DDBJ databases">
        <title>Phylogenomic reconstructions and comparative analyses of Kickxellomycotina fungi.</title>
        <authorList>
            <person name="Reynolds N.K."/>
            <person name="Stajich J.E."/>
            <person name="Barry K."/>
            <person name="Grigoriev I.V."/>
            <person name="Crous P."/>
            <person name="Smith M.E."/>
        </authorList>
    </citation>
    <scope>NUCLEOTIDE SEQUENCE</scope>
    <source>
        <strain evidence="16">NRRL 1565</strain>
    </source>
</reference>
<feature type="domain" description="MIR" evidence="15">
    <location>
        <begin position="18"/>
        <end position="72"/>
    </location>
</feature>
<evidence type="ECO:0000256" key="11">
    <source>
        <dbReference type="ARBA" id="ARBA00023136"/>
    </source>
</evidence>
<dbReference type="Pfam" id="PF02815">
    <property type="entry name" value="MIR"/>
    <property type="match status" value="1"/>
</dbReference>
<proteinExistence type="inferred from homology"/>
<evidence type="ECO:0000256" key="9">
    <source>
        <dbReference type="ARBA" id="ARBA00022824"/>
    </source>
</evidence>
<keyword evidence="11" id="KW-0472">Membrane</keyword>
<dbReference type="PANTHER" id="PTHR10050:SF46">
    <property type="entry name" value="PROTEIN O-MANNOSYL-TRANSFERASE 2"/>
    <property type="match status" value="1"/>
</dbReference>
<comment type="catalytic activity">
    <reaction evidence="13 14">
        <text>a di-trans,poly-cis-dolichyl beta-D-mannosyl phosphate + L-seryl-[protein] = 3-O-(alpha-D-mannosyl)-L-seryl-[protein] + a di-trans,poly-cis-dolichyl phosphate + H(+)</text>
        <dbReference type="Rhea" id="RHEA:17377"/>
        <dbReference type="Rhea" id="RHEA-COMP:9863"/>
        <dbReference type="Rhea" id="RHEA-COMP:13546"/>
        <dbReference type="Rhea" id="RHEA-COMP:19498"/>
        <dbReference type="Rhea" id="RHEA-COMP:19501"/>
        <dbReference type="ChEBI" id="CHEBI:15378"/>
        <dbReference type="ChEBI" id="CHEBI:29999"/>
        <dbReference type="ChEBI" id="CHEBI:57683"/>
        <dbReference type="ChEBI" id="CHEBI:58211"/>
        <dbReference type="ChEBI" id="CHEBI:137321"/>
        <dbReference type="EC" id="2.4.1.109"/>
    </reaction>
</comment>
<dbReference type="EC" id="2.4.1.109" evidence="4 14"/>
<dbReference type="GO" id="GO:0005789">
    <property type="term" value="C:endoplasmic reticulum membrane"/>
    <property type="evidence" value="ECO:0007669"/>
    <property type="project" value="UniProtKB-SubCell"/>
</dbReference>
<comment type="catalytic activity">
    <reaction evidence="12 14">
        <text>a di-trans,poly-cis-dolichyl beta-D-mannosyl phosphate + L-threonyl-[protein] = 3-O-(alpha-D-mannosyl)-L-threonyl-[protein] + a di-trans,poly-cis-dolichyl phosphate + H(+)</text>
        <dbReference type="Rhea" id="RHEA:53396"/>
        <dbReference type="Rhea" id="RHEA-COMP:11060"/>
        <dbReference type="Rhea" id="RHEA-COMP:13547"/>
        <dbReference type="Rhea" id="RHEA-COMP:19498"/>
        <dbReference type="Rhea" id="RHEA-COMP:19501"/>
        <dbReference type="ChEBI" id="CHEBI:15378"/>
        <dbReference type="ChEBI" id="CHEBI:30013"/>
        <dbReference type="ChEBI" id="CHEBI:57683"/>
        <dbReference type="ChEBI" id="CHEBI:58211"/>
        <dbReference type="ChEBI" id="CHEBI:137323"/>
        <dbReference type="EC" id="2.4.1.109"/>
    </reaction>
</comment>
<comment type="pathway">
    <text evidence="2 14">Protein modification; protein glycosylation.</text>
</comment>
<name>A0A9W8LMS9_9FUNG</name>
<evidence type="ECO:0000256" key="3">
    <source>
        <dbReference type="ARBA" id="ARBA00007222"/>
    </source>
</evidence>
<dbReference type="SUPFAM" id="SSF82109">
    <property type="entry name" value="MIR domain"/>
    <property type="match status" value="1"/>
</dbReference>
<dbReference type="AlphaFoldDB" id="A0A9W8LMS9"/>
<feature type="non-terminal residue" evidence="16">
    <location>
        <position position="285"/>
    </location>
</feature>
<keyword evidence="9 14" id="KW-0256">Endoplasmic reticulum</keyword>
<dbReference type="Pfam" id="PF16192">
    <property type="entry name" value="PMT_4TMC"/>
    <property type="match status" value="1"/>
</dbReference>
<dbReference type="InterPro" id="IPR016093">
    <property type="entry name" value="MIR_motif"/>
</dbReference>
<keyword evidence="6 14" id="KW-0808">Transferase</keyword>
<keyword evidence="5 14" id="KW-0328">Glycosyltransferase</keyword>
<evidence type="ECO:0000256" key="1">
    <source>
        <dbReference type="ARBA" id="ARBA00004477"/>
    </source>
</evidence>
<dbReference type="InterPro" id="IPR027005">
    <property type="entry name" value="PMT-like"/>
</dbReference>
<evidence type="ECO:0000256" key="13">
    <source>
        <dbReference type="ARBA" id="ARBA00045102"/>
    </source>
</evidence>
<gene>
    <name evidence="16" type="primary">PMT2_9</name>
    <name evidence="16" type="ORF">H4R20_007354</name>
</gene>
<evidence type="ECO:0000256" key="5">
    <source>
        <dbReference type="ARBA" id="ARBA00022676"/>
    </source>
</evidence>
<dbReference type="SMART" id="SM00472">
    <property type="entry name" value="MIR"/>
    <property type="match status" value="3"/>
</dbReference>
<keyword evidence="10" id="KW-1133">Transmembrane helix</keyword>
<evidence type="ECO:0000313" key="17">
    <source>
        <dbReference type="Proteomes" id="UP001140094"/>
    </source>
</evidence>
<evidence type="ECO:0000256" key="10">
    <source>
        <dbReference type="ARBA" id="ARBA00022989"/>
    </source>
</evidence>
<evidence type="ECO:0000256" key="12">
    <source>
        <dbReference type="ARBA" id="ARBA00045085"/>
    </source>
</evidence>
<keyword evidence="8" id="KW-0677">Repeat</keyword>
<comment type="function">
    <text evidence="14">Transfers mannose from Dol-P-mannose to Ser or Thr residues on proteins.</text>
</comment>
<dbReference type="InterPro" id="IPR036300">
    <property type="entry name" value="MIR_dom_sf"/>
</dbReference>
<comment type="caution">
    <text evidence="16">The sequence shown here is derived from an EMBL/GenBank/DDBJ whole genome shotgun (WGS) entry which is preliminary data.</text>
</comment>
<dbReference type="InterPro" id="IPR032421">
    <property type="entry name" value="PMT_4TMC"/>
</dbReference>
<evidence type="ECO:0000313" key="16">
    <source>
        <dbReference type="EMBL" id="KAJ2788555.1"/>
    </source>
</evidence>
<evidence type="ECO:0000256" key="14">
    <source>
        <dbReference type="RuleBase" id="RU367007"/>
    </source>
</evidence>
<evidence type="ECO:0000256" key="7">
    <source>
        <dbReference type="ARBA" id="ARBA00022692"/>
    </source>
</evidence>
<dbReference type="Gene3D" id="2.80.10.50">
    <property type="match status" value="1"/>
</dbReference>
<dbReference type="Proteomes" id="UP001140094">
    <property type="component" value="Unassembled WGS sequence"/>
</dbReference>
<dbReference type="EMBL" id="JANBUO010004061">
    <property type="protein sequence ID" value="KAJ2788555.1"/>
    <property type="molecule type" value="Genomic_DNA"/>
</dbReference>
<evidence type="ECO:0000256" key="6">
    <source>
        <dbReference type="ARBA" id="ARBA00022679"/>
    </source>
</evidence>
<evidence type="ECO:0000256" key="2">
    <source>
        <dbReference type="ARBA" id="ARBA00004922"/>
    </source>
</evidence>
<dbReference type="PROSITE" id="PS50919">
    <property type="entry name" value="MIR"/>
    <property type="match status" value="3"/>
</dbReference>
<organism evidence="16 17">
    <name type="scientific">Coemansia guatemalensis</name>
    <dbReference type="NCBI Taxonomy" id="2761395"/>
    <lineage>
        <taxon>Eukaryota</taxon>
        <taxon>Fungi</taxon>
        <taxon>Fungi incertae sedis</taxon>
        <taxon>Zoopagomycota</taxon>
        <taxon>Kickxellomycotina</taxon>
        <taxon>Kickxellomycetes</taxon>
        <taxon>Kickxellales</taxon>
        <taxon>Kickxellaceae</taxon>
        <taxon>Coemansia</taxon>
    </lineage>
</organism>
<accession>A0A9W8LMS9</accession>
<evidence type="ECO:0000259" key="15">
    <source>
        <dbReference type="PROSITE" id="PS50919"/>
    </source>
</evidence>
<keyword evidence="7" id="KW-0812">Transmembrane</keyword>
<dbReference type="OrthoDB" id="292747at2759"/>
<evidence type="ECO:0000256" key="8">
    <source>
        <dbReference type="ARBA" id="ARBA00022737"/>
    </source>
</evidence>
<protein>
    <recommendedName>
        <fullName evidence="4 14">Dolichyl-phosphate-mannose--protein mannosyltransferase</fullName>
        <ecNumber evidence="4 14">2.4.1.109</ecNumber>
    </recommendedName>
</protein>
<comment type="similarity">
    <text evidence="3 14">Belongs to the glycosyltransferase 39 family.</text>
</comment>
<dbReference type="PANTHER" id="PTHR10050">
    <property type="entry name" value="DOLICHYL-PHOSPHATE-MANNOSE--PROTEIN MANNOSYLTRANSFERASE"/>
    <property type="match status" value="1"/>
</dbReference>
<dbReference type="FunFam" id="2.80.10.50:FF:000012">
    <property type="entry name" value="Protein O-mannosyl-transferase 1"/>
    <property type="match status" value="1"/>
</dbReference>
<feature type="domain" description="MIR" evidence="15">
    <location>
        <begin position="84"/>
        <end position="141"/>
    </location>
</feature>
<comment type="subcellular location">
    <subcellularLocation>
        <location evidence="1 14">Endoplasmic reticulum membrane</location>
        <topology evidence="1 14">Multi-pass membrane protein</topology>
    </subcellularLocation>
</comment>